<name>A0ABW1RH68_9LACO</name>
<keyword evidence="3" id="KW-1185">Reference proteome</keyword>
<evidence type="ECO:0000256" key="1">
    <source>
        <dbReference type="SAM" id="Phobius"/>
    </source>
</evidence>
<dbReference type="Proteomes" id="UP001596288">
    <property type="component" value="Unassembled WGS sequence"/>
</dbReference>
<feature type="transmembrane region" description="Helical" evidence="1">
    <location>
        <begin position="63"/>
        <end position="87"/>
    </location>
</feature>
<gene>
    <name evidence="2" type="ORF">ACFQAV_01205</name>
</gene>
<keyword evidence="1" id="KW-1133">Transmembrane helix</keyword>
<sequence>MIKSSLTKDDWKHIMLLLKRNNVFDFLNKYIRFCQFLSIQLYILFIAIFLFNKPSLSVQLKVIYIVECLICMIIFLFISEFIGWYIYINGNVSFLSKNNPVIFFLHEMNIDAAKKIEGFHSLTDIKFIEERLLNNSDYNKFEYIVDSKHFFILIRPISRRNSITKQHFAIIPIRKNKNNLKLLDSINSINQLLGYTIPNVIKVNDLN</sequence>
<proteinExistence type="predicted"/>
<evidence type="ECO:0000313" key="3">
    <source>
        <dbReference type="Proteomes" id="UP001596288"/>
    </source>
</evidence>
<dbReference type="EMBL" id="JBHSSF010000005">
    <property type="protein sequence ID" value="MFC6175434.1"/>
    <property type="molecule type" value="Genomic_DNA"/>
</dbReference>
<keyword evidence="1" id="KW-0812">Transmembrane</keyword>
<comment type="caution">
    <text evidence="2">The sequence shown here is derived from an EMBL/GenBank/DDBJ whole genome shotgun (WGS) entry which is preliminary data.</text>
</comment>
<accession>A0ABW1RH68</accession>
<feature type="transmembrane region" description="Helical" evidence="1">
    <location>
        <begin position="30"/>
        <end position="51"/>
    </location>
</feature>
<organism evidence="2 3">
    <name type="scientific">Companilactobacillus huachuanensis</name>
    <dbReference type="NCBI Taxonomy" id="2559914"/>
    <lineage>
        <taxon>Bacteria</taxon>
        <taxon>Bacillati</taxon>
        <taxon>Bacillota</taxon>
        <taxon>Bacilli</taxon>
        <taxon>Lactobacillales</taxon>
        <taxon>Lactobacillaceae</taxon>
        <taxon>Companilactobacillus</taxon>
    </lineage>
</organism>
<protein>
    <submittedName>
        <fullName evidence="2">Uncharacterized protein</fullName>
    </submittedName>
</protein>
<dbReference type="RefSeq" id="WP_137612231.1">
    <property type="nucleotide sequence ID" value="NZ_BJDF01000021.1"/>
</dbReference>
<evidence type="ECO:0000313" key="2">
    <source>
        <dbReference type="EMBL" id="MFC6175434.1"/>
    </source>
</evidence>
<reference evidence="3" key="1">
    <citation type="journal article" date="2019" name="Int. J. Syst. Evol. Microbiol.">
        <title>The Global Catalogue of Microorganisms (GCM) 10K type strain sequencing project: providing services to taxonomists for standard genome sequencing and annotation.</title>
        <authorList>
            <consortium name="The Broad Institute Genomics Platform"/>
            <consortium name="The Broad Institute Genome Sequencing Center for Infectious Disease"/>
            <person name="Wu L."/>
            <person name="Ma J."/>
        </authorList>
    </citation>
    <scope>NUCLEOTIDE SEQUENCE [LARGE SCALE GENOMIC DNA]</scope>
    <source>
        <strain evidence="3">CCM 8927</strain>
    </source>
</reference>
<keyword evidence="1" id="KW-0472">Membrane</keyword>